<dbReference type="InterPro" id="IPR009068">
    <property type="entry name" value="uS15_NS1_RNA-bd_sf"/>
</dbReference>
<evidence type="ECO:0000256" key="1">
    <source>
        <dbReference type="ARBA" id="ARBA00022598"/>
    </source>
</evidence>
<dbReference type="Proteomes" id="UP001642484">
    <property type="component" value="Unassembled WGS sequence"/>
</dbReference>
<dbReference type="InterPro" id="IPR036397">
    <property type="entry name" value="RNaseH_sf"/>
</dbReference>
<dbReference type="SUPFAM" id="SSF47060">
    <property type="entry name" value="S15/NS1 RNA-binding domain"/>
    <property type="match status" value="1"/>
</dbReference>
<name>A0ABP0N669_9DINO</name>
<organism evidence="7 8">
    <name type="scientific">Durusdinium trenchii</name>
    <dbReference type="NCBI Taxonomy" id="1381693"/>
    <lineage>
        <taxon>Eukaryota</taxon>
        <taxon>Sar</taxon>
        <taxon>Alveolata</taxon>
        <taxon>Dinophyceae</taxon>
        <taxon>Suessiales</taxon>
        <taxon>Symbiodiniaceae</taxon>
        <taxon>Durusdinium</taxon>
    </lineage>
</organism>
<dbReference type="Gene3D" id="3.30.420.10">
    <property type="entry name" value="Ribonuclease H-like superfamily/Ribonuclease H"/>
    <property type="match status" value="1"/>
</dbReference>
<evidence type="ECO:0000313" key="8">
    <source>
        <dbReference type="Proteomes" id="UP001642484"/>
    </source>
</evidence>
<dbReference type="InterPro" id="IPR002562">
    <property type="entry name" value="3'-5'_exonuclease_dom"/>
</dbReference>
<keyword evidence="1" id="KW-0436">Ligase</keyword>
<evidence type="ECO:0000256" key="4">
    <source>
        <dbReference type="ARBA" id="ARBA00022917"/>
    </source>
</evidence>
<keyword evidence="2" id="KW-0547">Nucleotide-binding</keyword>
<evidence type="ECO:0000256" key="2">
    <source>
        <dbReference type="ARBA" id="ARBA00022741"/>
    </source>
</evidence>
<proteinExistence type="predicted"/>
<gene>
    <name evidence="7" type="ORF">CCMP2556_LOCUS29201</name>
</gene>
<reference evidence="7 8" key="1">
    <citation type="submission" date="2024-02" db="EMBL/GenBank/DDBJ databases">
        <authorList>
            <person name="Chen Y."/>
            <person name="Shah S."/>
            <person name="Dougan E. K."/>
            <person name="Thang M."/>
            <person name="Chan C."/>
        </authorList>
    </citation>
    <scope>NUCLEOTIDE SEQUENCE [LARGE SCALE GENOMIC DNA]</scope>
</reference>
<dbReference type="InterPro" id="IPR012337">
    <property type="entry name" value="RNaseH-like_sf"/>
</dbReference>
<dbReference type="EMBL" id="CAXAMN010021407">
    <property type="protein sequence ID" value="CAK9059278.1"/>
    <property type="molecule type" value="Genomic_DNA"/>
</dbReference>
<feature type="domain" description="WHEP-TRS" evidence="6">
    <location>
        <begin position="1316"/>
        <end position="1372"/>
    </location>
</feature>
<dbReference type="Pfam" id="PF00458">
    <property type="entry name" value="WHEP-TRS"/>
    <property type="match status" value="1"/>
</dbReference>
<keyword evidence="5" id="KW-0030">Aminoacyl-tRNA synthetase</keyword>
<dbReference type="PANTHER" id="PTHR47765">
    <property type="entry name" value="3'-5' EXONUCLEASE DOMAIN-CONTAINING PROTEIN"/>
    <property type="match status" value="1"/>
</dbReference>
<accession>A0ABP0N669</accession>
<protein>
    <recommendedName>
        <fullName evidence="6">WHEP-TRS domain-containing protein</fullName>
    </recommendedName>
</protein>
<dbReference type="InterPro" id="IPR052408">
    <property type="entry name" value="Exonuclease_MUT-7-like"/>
</dbReference>
<dbReference type="Pfam" id="PF01612">
    <property type="entry name" value="DNA_pol_A_exo1"/>
    <property type="match status" value="1"/>
</dbReference>
<keyword evidence="8" id="KW-1185">Reference proteome</keyword>
<keyword evidence="3" id="KW-0067">ATP-binding</keyword>
<dbReference type="InterPro" id="IPR000738">
    <property type="entry name" value="WHEP-TRS_dom"/>
</dbReference>
<dbReference type="SMART" id="SM00991">
    <property type="entry name" value="WHEP-TRS"/>
    <property type="match status" value="1"/>
</dbReference>
<evidence type="ECO:0000259" key="6">
    <source>
        <dbReference type="PROSITE" id="PS51185"/>
    </source>
</evidence>
<evidence type="ECO:0000313" key="7">
    <source>
        <dbReference type="EMBL" id="CAK9059278.1"/>
    </source>
</evidence>
<comment type="caution">
    <text evidence="7">The sequence shown here is derived from an EMBL/GenBank/DDBJ whole genome shotgun (WGS) entry which is preliminary data.</text>
</comment>
<evidence type="ECO:0000256" key="3">
    <source>
        <dbReference type="ARBA" id="ARBA00022840"/>
    </source>
</evidence>
<dbReference type="Gene3D" id="1.10.287.10">
    <property type="entry name" value="S15/NS1, RNA-binding"/>
    <property type="match status" value="1"/>
</dbReference>
<dbReference type="PROSITE" id="PS51185">
    <property type="entry name" value="WHEP_TRS_2"/>
    <property type="match status" value="1"/>
</dbReference>
<dbReference type="SUPFAM" id="SSF53098">
    <property type="entry name" value="Ribonuclease H-like"/>
    <property type="match status" value="1"/>
</dbReference>
<sequence>MEPRFPESLKGFPAAESMREMQLQGLVPDTHRFLRLLAKLGNALSGPSSVEDSAGRLFAAIGWMEQVSDWASRLWGSTLNVARAYCSAVCIFHRRGFPELCLRALEELRQRGLEVPICILALAVDVCLQDGRYLQAKELYVEAQQSLSQKLEARAGDAWMTGDGIENTNEDYDLDDAHDVQQEDEPAVKGLHATANGKANAVEEETSLRTDGMPSWLSPREGHWIALLACHVTVLNHLAPLPPSHWMDTWFFTVGPCKRMERRRAALGLSALDVLRDALSLVQSVSSVMKSKNPSLLLGDAEGLGRRHRFALRCLMCPAARLVHLDPGTEEAQELRRLIVQEGFDSMDLARGLESGSGTPESESERALPAIGAQDMVDVRSNLTSLLRRSDASDGRPLAREELDDQMRNMGRRKVKRPGMVLQTFYMASRLSEDGVAALRLKGGSGEEDPTRREQVFTRSTQHLAPDTDSCAAAIEGLFACGAQDAAELIYRKCRAAFLPNPALYAAVIFGRLGCGDGQGATDAMLDMHAAGFTPHQRFISRCLRYMGPFHQHGLLLVERLGLPTMWQRLLHILIESCHMAADPASAALEVYRFLCEKQLAPDWETTFAMLKALCGLPTVKEAIQELERYADQEVLPRHCGFEMLLRECFGLANSRHRALLIMDSRRSWVEEVAATVSFGSYELTHMTAMGRELRRHVEEDEGYHEQADSLERLVLKLESGEVALKDECFGSSCTFRWVLNTYCAALPLHLAAIHSAQYVLWRYGLVRSGKQKELLQEELDQALAAKHSDIAMDLHRRLGVNCSCSQLYGPLPALEGPFEPLSFVLLLVMCFDHLEVVEGTHLRLMRMLFRALPNGSRTLAPKHVDFIEREAYRLAPAVLTELISMCEVKVEVDVSIGSRPFSTEDGRSRLAEIVENHYLKRVPGEEPTKLSHTLRFVRTHHLADRLEEEVLFLPVIGALNDGQPQHAYNLGEGDHLLQLRMVSFAIRKGFRLVAGRLVDRFGSKVLSALDAEVPGWSCEFGCFQEECEACVQEAEEAEEKEIRAVSDRKIAAVEEDANSLQLPPEVAEQIFFVSNKSELQEVEDRLSEMLRLNSEGDAFTLLAQPGHAVGLDVEWRPFLEKRSGMQKHRRSTASMEPCSTLQLAADRYVIVFDLLSLAPAGTPCAKQLSNLLTNVFSHAGILKLGFGLPHDLQRLAASYPHLECFRCLKGAVDVQEAFMTLRREKGQATGLSALCLEHFGSPLSKRLQTSDWGARPLSRDQLLYAALDAFCLLGLARKLPAEVLQVQKLQVGSVGGKLQVTQVTSTADAKADGEELAQLDADISCKGAEIRNMKAAKVAKAEWQAEVQVLLQLKAQYRELAGVDWVPIKEPVPA</sequence>
<keyword evidence="4" id="KW-0648">Protein biosynthesis</keyword>
<dbReference type="PANTHER" id="PTHR47765:SF2">
    <property type="entry name" value="EXONUCLEASE MUT-7 HOMOLOG"/>
    <property type="match status" value="1"/>
</dbReference>
<evidence type="ECO:0000256" key="5">
    <source>
        <dbReference type="ARBA" id="ARBA00023146"/>
    </source>
</evidence>